<evidence type="ECO:0000256" key="3">
    <source>
        <dbReference type="ARBA" id="ARBA00020822"/>
    </source>
</evidence>
<dbReference type="AlphaFoldDB" id="A0A0L0TC44"/>
<dbReference type="eggNOG" id="KOG3188">
    <property type="taxonomic scope" value="Eukaryota"/>
</dbReference>
<dbReference type="VEuPathDB" id="FungiDB:AMAG_16764"/>
<protein>
    <recommendedName>
        <fullName evidence="3 7">ER membrane protein complex subunit 3</fullName>
    </recommendedName>
</protein>
<dbReference type="OMA" id="DSINMID"/>
<evidence type="ECO:0000313" key="10">
    <source>
        <dbReference type="Proteomes" id="UP000054350"/>
    </source>
</evidence>
<evidence type="ECO:0000256" key="4">
    <source>
        <dbReference type="ARBA" id="ARBA00022692"/>
    </source>
</evidence>
<dbReference type="STRING" id="578462.A0A0L0TC44"/>
<evidence type="ECO:0000256" key="7">
    <source>
        <dbReference type="PIRNR" id="PIRNR010045"/>
    </source>
</evidence>
<keyword evidence="4 8" id="KW-0812">Transmembrane</keyword>
<evidence type="ECO:0000256" key="5">
    <source>
        <dbReference type="ARBA" id="ARBA00022989"/>
    </source>
</evidence>
<accession>A0A0L0TC44</accession>
<comment type="function">
    <text evidence="7">The EMC seems to be required for efficient folding of proteins in the endoplasmic reticulum (ER).</text>
</comment>
<name>A0A0L0TC44_ALLM3</name>
<keyword evidence="5 8" id="KW-1133">Transmembrane helix</keyword>
<comment type="similarity">
    <text evidence="2 7">Belongs to the EMC3 family.</text>
</comment>
<dbReference type="SMART" id="SM01415">
    <property type="entry name" value="DUF106"/>
    <property type="match status" value="1"/>
</dbReference>
<dbReference type="InterPro" id="IPR002809">
    <property type="entry name" value="EMC3/TMCO1"/>
</dbReference>
<dbReference type="PANTHER" id="PTHR13116:SF5">
    <property type="entry name" value="ER MEMBRANE PROTEIN COMPLEX SUBUNIT 3"/>
    <property type="match status" value="1"/>
</dbReference>
<dbReference type="PANTHER" id="PTHR13116">
    <property type="entry name" value="ER MEMBRANE PROTEIN COMPLEX SUBUNIT 3"/>
    <property type="match status" value="1"/>
</dbReference>
<dbReference type="InterPro" id="IPR008568">
    <property type="entry name" value="EMC3"/>
</dbReference>
<dbReference type="OrthoDB" id="6745403at2759"/>
<dbReference type="PIRSF" id="PIRSF010045">
    <property type="entry name" value="DUF850_TM_euk"/>
    <property type="match status" value="1"/>
</dbReference>
<keyword evidence="6 8" id="KW-0472">Membrane</keyword>
<evidence type="ECO:0000256" key="8">
    <source>
        <dbReference type="SAM" id="Phobius"/>
    </source>
</evidence>
<organism evidence="9 10">
    <name type="scientific">Allomyces macrogynus (strain ATCC 38327)</name>
    <name type="common">Allomyces javanicus var. macrogynus</name>
    <dbReference type="NCBI Taxonomy" id="578462"/>
    <lineage>
        <taxon>Eukaryota</taxon>
        <taxon>Fungi</taxon>
        <taxon>Fungi incertae sedis</taxon>
        <taxon>Blastocladiomycota</taxon>
        <taxon>Blastocladiomycetes</taxon>
        <taxon>Blastocladiales</taxon>
        <taxon>Blastocladiaceae</taxon>
        <taxon>Allomyces</taxon>
    </lineage>
</organism>
<dbReference type="GO" id="GO:0072546">
    <property type="term" value="C:EMC complex"/>
    <property type="evidence" value="ECO:0007669"/>
    <property type="project" value="TreeGrafter"/>
</dbReference>
<evidence type="ECO:0000256" key="1">
    <source>
        <dbReference type="ARBA" id="ARBA00004141"/>
    </source>
</evidence>
<dbReference type="EMBL" id="GG745378">
    <property type="protein sequence ID" value="KNE72275.1"/>
    <property type="molecule type" value="Genomic_DNA"/>
</dbReference>
<feature type="transmembrane region" description="Helical" evidence="8">
    <location>
        <begin position="20"/>
        <end position="39"/>
    </location>
</feature>
<evidence type="ECO:0000256" key="2">
    <source>
        <dbReference type="ARBA" id="ARBA00005376"/>
    </source>
</evidence>
<feature type="transmembrane region" description="Helical" evidence="8">
    <location>
        <begin position="179"/>
        <end position="202"/>
    </location>
</feature>
<dbReference type="Pfam" id="PF01956">
    <property type="entry name" value="EMC3_TMCO1"/>
    <property type="match status" value="1"/>
</dbReference>
<proteinExistence type="inferred from homology"/>
<feature type="transmembrane region" description="Helical" evidence="8">
    <location>
        <begin position="137"/>
        <end position="159"/>
    </location>
</feature>
<evidence type="ECO:0000256" key="6">
    <source>
        <dbReference type="ARBA" id="ARBA00023136"/>
    </source>
</evidence>
<dbReference type="GO" id="GO:0034975">
    <property type="term" value="P:protein folding in endoplasmic reticulum"/>
    <property type="evidence" value="ECO:0007669"/>
    <property type="project" value="TreeGrafter"/>
</dbReference>
<sequence length="298" mass="32516">MAFYDGSKAVIVLDPAIRNWVLLPLMAIMLLVGLVRHYVTLLLASPPGTAKVDFRDTRQTQALMRSVNLRRHARHLPPDAVRARRSYFMDAFKAGKYLKATPKAVANDDGPAPPDMAGMEMAMDGMKKNMAMMVPQALIMSFLSAFFSGFLLIQLPFPLTVRFKSMLQSGILTPDLDATWVSSLSMYFISFLGMNPVFGLILGQGNAADNSRDMAAMNPLAASASASATGATDIPMPEIPQQGMPMLPGMGGADKGLEKAFTSETEYLQLLDVDQVPWIGEGIEDRITALLTARVQRR</sequence>
<gene>
    <name evidence="9" type="ORF">AMAG_16764</name>
</gene>
<keyword evidence="10" id="KW-1185">Reference proteome</keyword>
<reference evidence="10" key="2">
    <citation type="submission" date="2009-11" db="EMBL/GenBank/DDBJ databases">
        <title>The Genome Sequence of Allomyces macrogynus strain ATCC 38327.</title>
        <authorList>
            <consortium name="The Broad Institute Genome Sequencing Platform"/>
            <person name="Russ C."/>
            <person name="Cuomo C."/>
            <person name="Shea T."/>
            <person name="Young S.K."/>
            <person name="Zeng Q."/>
            <person name="Koehrsen M."/>
            <person name="Haas B."/>
            <person name="Borodovsky M."/>
            <person name="Guigo R."/>
            <person name="Alvarado L."/>
            <person name="Berlin A."/>
            <person name="Borenstein D."/>
            <person name="Chen Z."/>
            <person name="Engels R."/>
            <person name="Freedman E."/>
            <person name="Gellesch M."/>
            <person name="Goldberg J."/>
            <person name="Griggs A."/>
            <person name="Gujja S."/>
            <person name="Heiman D."/>
            <person name="Hepburn T."/>
            <person name="Howarth C."/>
            <person name="Jen D."/>
            <person name="Larson L."/>
            <person name="Lewis B."/>
            <person name="Mehta T."/>
            <person name="Park D."/>
            <person name="Pearson M."/>
            <person name="Roberts A."/>
            <person name="Saif S."/>
            <person name="Shenoy N."/>
            <person name="Sisk P."/>
            <person name="Stolte C."/>
            <person name="Sykes S."/>
            <person name="Walk T."/>
            <person name="White J."/>
            <person name="Yandava C."/>
            <person name="Burger G."/>
            <person name="Gray M.W."/>
            <person name="Holland P.W.H."/>
            <person name="King N."/>
            <person name="Lang F.B.F."/>
            <person name="Roger A.J."/>
            <person name="Ruiz-Trillo I."/>
            <person name="Lander E."/>
            <person name="Nusbaum C."/>
        </authorList>
    </citation>
    <scope>NUCLEOTIDE SEQUENCE [LARGE SCALE GENOMIC DNA]</scope>
    <source>
        <strain evidence="10">ATCC 38327</strain>
    </source>
</reference>
<evidence type="ECO:0000313" key="9">
    <source>
        <dbReference type="EMBL" id="KNE72275.1"/>
    </source>
</evidence>
<reference evidence="9 10" key="1">
    <citation type="submission" date="2009-11" db="EMBL/GenBank/DDBJ databases">
        <title>Annotation of Allomyces macrogynus ATCC 38327.</title>
        <authorList>
            <consortium name="The Broad Institute Genome Sequencing Platform"/>
            <person name="Russ C."/>
            <person name="Cuomo C."/>
            <person name="Burger G."/>
            <person name="Gray M.W."/>
            <person name="Holland P.W.H."/>
            <person name="King N."/>
            <person name="Lang F.B.F."/>
            <person name="Roger A.J."/>
            <person name="Ruiz-Trillo I."/>
            <person name="Young S.K."/>
            <person name="Zeng Q."/>
            <person name="Gargeya S."/>
            <person name="Fitzgerald M."/>
            <person name="Haas B."/>
            <person name="Abouelleil A."/>
            <person name="Alvarado L."/>
            <person name="Arachchi H.M."/>
            <person name="Berlin A."/>
            <person name="Chapman S.B."/>
            <person name="Gearin G."/>
            <person name="Goldberg J."/>
            <person name="Griggs A."/>
            <person name="Gujja S."/>
            <person name="Hansen M."/>
            <person name="Heiman D."/>
            <person name="Howarth C."/>
            <person name="Larimer J."/>
            <person name="Lui A."/>
            <person name="MacDonald P.J.P."/>
            <person name="McCowen C."/>
            <person name="Montmayeur A."/>
            <person name="Murphy C."/>
            <person name="Neiman D."/>
            <person name="Pearson M."/>
            <person name="Priest M."/>
            <person name="Roberts A."/>
            <person name="Saif S."/>
            <person name="Shea T."/>
            <person name="Sisk P."/>
            <person name="Stolte C."/>
            <person name="Sykes S."/>
            <person name="Wortman J."/>
            <person name="Nusbaum C."/>
            <person name="Birren B."/>
        </authorList>
    </citation>
    <scope>NUCLEOTIDE SEQUENCE [LARGE SCALE GENOMIC DNA]</scope>
    <source>
        <strain evidence="9 10">ATCC 38327</strain>
    </source>
</reference>
<comment type="subcellular location">
    <subcellularLocation>
        <location evidence="1">Membrane</location>
        <topology evidence="1">Multi-pass membrane protein</topology>
    </subcellularLocation>
</comment>
<dbReference type="Proteomes" id="UP000054350">
    <property type="component" value="Unassembled WGS sequence"/>
</dbReference>